<feature type="region of interest" description="Disordered" evidence="1">
    <location>
        <begin position="124"/>
        <end position="164"/>
    </location>
</feature>
<dbReference type="EMBL" id="JAPDFR010000001">
    <property type="protein sequence ID" value="KAK0391665.1"/>
    <property type="molecule type" value="Genomic_DNA"/>
</dbReference>
<dbReference type="SUPFAM" id="SSF46565">
    <property type="entry name" value="Chaperone J-domain"/>
    <property type="match status" value="1"/>
</dbReference>
<organism evidence="3 4">
    <name type="scientific">Sarocladium strictum</name>
    <name type="common">Black bundle disease fungus</name>
    <name type="synonym">Acremonium strictum</name>
    <dbReference type="NCBI Taxonomy" id="5046"/>
    <lineage>
        <taxon>Eukaryota</taxon>
        <taxon>Fungi</taxon>
        <taxon>Dikarya</taxon>
        <taxon>Ascomycota</taxon>
        <taxon>Pezizomycotina</taxon>
        <taxon>Sordariomycetes</taxon>
        <taxon>Hypocreomycetidae</taxon>
        <taxon>Hypocreales</taxon>
        <taxon>Sarocladiaceae</taxon>
        <taxon>Sarocladium</taxon>
    </lineage>
</organism>
<proteinExistence type="predicted"/>
<dbReference type="Gene3D" id="1.10.287.110">
    <property type="entry name" value="DnaJ domain"/>
    <property type="match status" value="1"/>
</dbReference>
<feature type="transmembrane region" description="Helical" evidence="2">
    <location>
        <begin position="167"/>
        <end position="192"/>
    </location>
</feature>
<gene>
    <name evidence="3" type="ORF">NLU13_1164</name>
</gene>
<feature type="region of interest" description="Disordered" evidence="1">
    <location>
        <begin position="17"/>
        <end position="47"/>
    </location>
</feature>
<evidence type="ECO:0000256" key="2">
    <source>
        <dbReference type="SAM" id="Phobius"/>
    </source>
</evidence>
<keyword evidence="2" id="KW-1133">Transmembrane helix</keyword>
<dbReference type="AlphaFoldDB" id="A0AA39GQG1"/>
<protein>
    <recommendedName>
        <fullName evidence="5">J domain-containing protein</fullName>
    </recommendedName>
</protein>
<accession>A0AA39GQG1</accession>
<keyword evidence="2" id="KW-0812">Transmembrane</keyword>
<evidence type="ECO:0008006" key="5">
    <source>
        <dbReference type="Google" id="ProtNLM"/>
    </source>
</evidence>
<evidence type="ECO:0000313" key="3">
    <source>
        <dbReference type="EMBL" id="KAK0391665.1"/>
    </source>
</evidence>
<dbReference type="Proteomes" id="UP001175261">
    <property type="component" value="Unassembled WGS sequence"/>
</dbReference>
<keyword evidence="4" id="KW-1185">Reference proteome</keyword>
<comment type="caution">
    <text evidence="3">The sequence shown here is derived from an EMBL/GenBank/DDBJ whole genome shotgun (WGS) entry which is preliminary data.</text>
</comment>
<keyword evidence="2" id="KW-0472">Membrane</keyword>
<sequence>MQARALWKLQSGFSGHHRLHSGNRRRCRRLHSSSSSHVPPWPQNPSPTPYEVLGVDPARPYTKENFSRLVKIYHPDQVHHSTLENISADVRLRRFLLILAANELLGHPQKHKLYRSHRLGWNGGGGPRHATHSYQGSHSPGACSRDHSRTSWTPPPPPPRTSSQSPLYVSNCIFAVAVVALAMLGSIALQHLARESRQRQRRAEVLLHNLIARELDAMSAFASGTSRDDRVLAFLARRQASVGKGEESPMAWFERDLELNICRH</sequence>
<feature type="compositionally biased region" description="Basic residues" evidence="1">
    <location>
        <begin position="17"/>
        <end position="31"/>
    </location>
</feature>
<evidence type="ECO:0000313" key="4">
    <source>
        <dbReference type="Proteomes" id="UP001175261"/>
    </source>
</evidence>
<name>A0AA39GQG1_SARSR</name>
<dbReference type="InterPro" id="IPR036869">
    <property type="entry name" value="J_dom_sf"/>
</dbReference>
<evidence type="ECO:0000256" key="1">
    <source>
        <dbReference type="SAM" id="MobiDB-lite"/>
    </source>
</evidence>
<reference evidence="3" key="1">
    <citation type="submission" date="2022-10" db="EMBL/GenBank/DDBJ databases">
        <title>Determination and structural analysis of whole genome sequence of Sarocladium strictum F4-1.</title>
        <authorList>
            <person name="Hu L."/>
            <person name="Jiang Y."/>
        </authorList>
    </citation>
    <scope>NUCLEOTIDE SEQUENCE</scope>
    <source>
        <strain evidence="3">F4-1</strain>
    </source>
</reference>